<evidence type="ECO:0000313" key="2">
    <source>
        <dbReference type="Proteomes" id="UP000324222"/>
    </source>
</evidence>
<keyword evidence="2" id="KW-1185">Reference proteome</keyword>
<dbReference type="EMBL" id="VSRR010014888">
    <property type="protein sequence ID" value="MPC57562.1"/>
    <property type="molecule type" value="Genomic_DNA"/>
</dbReference>
<dbReference type="Proteomes" id="UP000324222">
    <property type="component" value="Unassembled WGS sequence"/>
</dbReference>
<sequence>MIVVSHHLLDNANVEDLGQMPSMVIHLISAQGCSEDSKTLFSQLFVCIAYLTTAGGTTITPLAGESLLIRALKLDSGFSSVTLFDNSH</sequence>
<proteinExistence type="predicted"/>
<name>A0A5B7GF39_PORTR</name>
<protein>
    <submittedName>
        <fullName evidence="1">Uncharacterized protein</fullName>
    </submittedName>
</protein>
<gene>
    <name evidence="1" type="ORF">E2C01_051545</name>
</gene>
<dbReference type="AlphaFoldDB" id="A0A5B7GF39"/>
<comment type="caution">
    <text evidence="1">The sequence shown here is derived from an EMBL/GenBank/DDBJ whole genome shotgun (WGS) entry which is preliminary data.</text>
</comment>
<reference evidence="1 2" key="1">
    <citation type="submission" date="2019-05" db="EMBL/GenBank/DDBJ databases">
        <title>Another draft genome of Portunus trituberculatus and its Hox gene families provides insights of decapod evolution.</title>
        <authorList>
            <person name="Jeong J.-H."/>
            <person name="Song I."/>
            <person name="Kim S."/>
            <person name="Choi T."/>
            <person name="Kim D."/>
            <person name="Ryu S."/>
            <person name="Kim W."/>
        </authorList>
    </citation>
    <scope>NUCLEOTIDE SEQUENCE [LARGE SCALE GENOMIC DNA]</scope>
    <source>
        <tissue evidence="1">Muscle</tissue>
    </source>
</reference>
<accession>A0A5B7GF39</accession>
<organism evidence="1 2">
    <name type="scientific">Portunus trituberculatus</name>
    <name type="common">Swimming crab</name>
    <name type="synonym">Neptunus trituberculatus</name>
    <dbReference type="NCBI Taxonomy" id="210409"/>
    <lineage>
        <taxon>Eukaryota</taxon>
        <taxon>Metazoa</taxon>
        <taxon>Ecdysozoa</taxon>
        <taxon>Arthropoda</taxon>
        <taxon>Crustacea</taxon>
        <taxon>Multicrustacea</taxon>
        <taxon>Malacostraca</taxon>
        <taxon>Eumalacostraca</taxon>
        <taxon>Eucarida</taxon>
        <taxon>Decapoda</taxon>
        <taxon>Pleocyemata</taxon>
        <taxon>Brachyura</taxon>
        <taxon>Eubrachyura</taxon>
        <taxon>Portunoidea</taxon>
        <taxon>Portunidae</taxon>
        <taxon>Portuninae</taxon>
        <taxon>Portunus</taxon>
    </lineage>
</organism>
<evidence type="ECO:0000313" key="1">
    <source>
        <dbReference type="EMBL" id="MPC57562.1"/>
    </source>
</evidence>